<dbReference type="Proteomes" id="UP000799436">
    <property type="component" value="Unassembled WGS sequence"/>
</dbReference>
<dbReference type="GO" id="GO:0005829">
    <property type="term" value="C:cytosol"/>
    <property type="evidence" value="ECO:0007669"/>
    <property type="project" value="TreeGrafter"/>
</dbReference>
<dbReference type="Pfam" id="PF00443">
    <property type="entry name" value="UCH"/>
    <property type="match status" value="1"/>
</dbReference>
<dbReference type="PROSITE" id="PS50235">
    <property type="entry name" value="USP_3"/>
    <property type="match status" value="1"/>
</dbReference>
<dbReference type="PANTHER" id="PTHR24006:SF827">
    <property type="entry name" value="UBIQUITIN CARBOXYL-TERMINAL HYDROLASE 34"/>
    <property type="match status" value="1"/>
</dbReference>
<gene>
    <name evidence="3" type="ORF">EJ03DRAFT_329368</name>
</gene>
<dbReference type="InterPro" id="IPR018200">
    <property type="entry name" value="USP_CS"/>
</dbReference>
<feature type="region of interest" description="Disordered" evidence="1">
    <location>
        <begin position="1853"/>
        <end position="1882"/>
    </location>
</feature>
<dbReference type="InterPro" id="IPR028889">
    <property type="entry name" value="USP"/>
</dbReference>
<dbReference type="SUPFAM" id="SSF54001">
    <property type="entry name" value="Cysteine proteinases"/>
    <property type="match status" value="1"/>
</dbReference>
<evidence type="ECO:0000313" key="4">
    <source>
        <dbReference type="Proteomes" id="UP000799436"/>
    </source>
</evidence>
<accession>A0A6G1L2W5</accession>
<feature type="domain" description="USP" evidence="2">
    <location>
        <begin position="1460"/>
        <end position="1774"/>
    </location>
</feature>
<protein>
    <recommendedName>
        <fullName evidence="2">USP domain-containing protein</fullName>
    </recommendedName>
</protein>
<dbReference type="PROSITE" id="PS00972">
    <property type="entry name" value="USP_1"/>
    <property type="match status" value="1"/>
</dbReference>
<dbReference type="PANTHER" id="PTHR24006">
    <property type="entry name" value="UBIQUITIN CARBOXYL-TERMINAL HYDROLASE"/>
    <property type="match status" value="1"/>
</dbReference>
<keyword evidence="4" id="KW-1185">Reference proteome</keyword>
<feature type="region of interest" description="Disordered" evidence="1">
    <location>
        <begin position="1"/>
        <end position="34"/>
    </location>
</feature>
<feature type="compositionally biased region" description="Low complexity" evidence="1">
    <location>
        <begin position="1853"/>
        <end position="1863"/>
    </location>
</feature>
<dbReference type="GO" id="GO:0016579">
    <property type="term" value="P:protein deubiquitination"/>
    <property type="evidence" value="ECO:0007669"/>
    <property type="project" value="InterPro"/>
</dbReference>
<dbReference type="OrthoDB" id="420187at2759"/>
<dbReference type="InterPro" id="IPR001394">
    <property type="entry name" value="Peptidase_C19_UCH"/>
</dbReference>
<proteinExistence type="predicted"/>
<organism evidence="3 4">
    <name type="scientific">Teratosphaeria nubilosa</name>
    <dbReference type="NCBI Taxonomy" id="161662"/>
    <lineage>
        <taxon>Eukaryota</taxon>
        <taxon>Fungi</taxon>
        <taxon>Dikarya</taxon>
        <taxon>Ascomycota</taxon>
        <taxon>Pezizomycotina</taxon>
        <taxon>Dothideomycetes</taxon>
        <taxon>Dothideomycetidae</taxon>
        <taxon>Mycosphaerellales</taxon>
        <taxon>Teratosphaeriaceae</taxon>
        <taxon>Teratosphaeria</taxon>
    </lineage>
</organism>
<dbReference type="EMBL" id="ML995859">
    <property type="protein sequence ID" value="KAF2767207.1"/>
    <property type="molecule type" value="Genomic_DNA"/>
</dbReference>
<evidence type="ECO:0000259" key="2">
    <source>
        <dbReference type="PROSITE" id="PS50235"/>
    </source>
</evidence>
<name>A0A6G1L2W5_9PEZI</name>
<reference evidence="3" key="1">
    <citation type="journal article" date="2020" name="Stud. Mycol.">
        <title>101 Dothideomycetes genomes: a test case for predicting lifestyles and emergence of pathogens.</title>
        <authorList>
            <person name="Haridas S."/>
            <person name="Albert R."/>
            <person name="Binder M."/>
            <person name="Bloem J."/>
            <person name="Labutti K."/>
            <person name="Salamov A."/>
            <person name="Andreopoulos B."/>
            <person name="Baker S."/>
            <person name="Barry K."/>
            <person name="Bills G."/>
            <person name="Bluhm B."/>
            <person name="Cannon C."/>
            <person name="Castanera R."/>
            <person name="Culley D."/>
            <person name="Daum C."/>
            <person name="Ezra D."/>
            <person name="Gonzalez J."/>
            <person name="Henrissat B."/>
            <person name="Kuo A."/>
            <person name="Liang C."/>
            <person name="Lipzen A."/>
            <person name="Lutzoni F."/>
            <person name="Magnuson J."/>
            <person name="Mondo S."/>
            <person name="Nolan M."/>
            <person name="Ohm R."/>
            <person name="Pangilinan J."/>
            <person name="Park H.-J."/>
            <person name="Ramirez L."/>
            <person name="Alfaro M."/>
            <person name="Sun H."/>
            <person name="Tritt A."/>
            <person name="Yoshinaga Y."/>
            <person name="Zwiers L.-H."/>
            <person name="Turgeon B."/>
            <person name="Goodwin S."/>
            <person name="Spatafora J."/>
            <person name="Crous P."/>
            <person name="Grigoriev I."/>
        </authorList>
    </citation>
    <scope>NUCLEOTIDE SEQUENCE</scope>
    <source>
        <strain evidence="3">CBS 116005</strain>
    </source>
</reference>
<dbReference type="InterPro" id="IPR050164">
    <property type="entry name" value="Peptidase_C19"/>
</dbReference>
<evidence type="ECO:0000313" key="3">
    <source>
        <dbReference type="EMBL" id="KAF2767207.1"/>
    </source>
</evidence>
<feature type="region of interest" description="Disordered" evidence="1">
    <location>
        <begin position="2382"/>
        <end position="2403"/>
    </location>
</feature>
<evidence type="ECO:0000256" key="1">
    <source>
        <dbReference type="SAM" id="MobiDB-lite"/>
    </source>
</evidence>
<dbReference type="InterPro" id="IPR038765">
    <property type="entry name" value="Papain-like_cys_pep_sf"/>
</dbReference>
<dbReference type="Gene3D" id="3.90.70.10">
    <property type="entry name" value="Cysteine proteinases"/>
    <property type="match status" value="1"/>
</dbReference>
<dbReference type="GO" id="GO:0004843">
    <property type="term" value="F:cysteine-type deubiquitinase activity"/>
    <property type="evidence" value="ECO:0007669"/>
    <property type="project" value="InterPro"/>
</dbReference>
<dbReference type="PROSITE" id="PS00973">
    <property type="entry name" value="USP_2"/>
    <property type="match status" value="1"/>
</dbReference>
<dbReference type="GO" id="GO:0005634">
    <property type="term" value="C:nucleus"/>
    <property type="evidence" value="ECO:0007669"/>
    <property type="project" value="TreeGrafter"/>
</dbReference>
<sequence length="2403" mass="267341">MAPTNSPPRDEATDADPDASRKRARLSNEPQSLESVRIEALAPEDFGSDLNNAIHIEDDDMRSELNMDQHMPLHLSFRQHCNDSGCQIADGAGFLDSLSKSFKNTYLAPSQFKCIADWLAVQDFTSGSMLDFDAELPMATHNDADDVFLGCFATFATKIMCQDQIFAPDSADLPGVRRCVFHFAINLMPLTMRVIKDLPDFIKYKLAQPARKDSKQEPRKLQNVEIHSLNFVRLLSSLLILDTRNARHLHVDLDLSLKDLRRNFERLLRNDAESDEKEQGTTSCMASMVSIFGALAAHETEIKDAWRHMSFTLSAINACPAGNNPHQDNHSALALVDLVNNLVLNRISEKHPRALPRDFHLNVVSTCSEVIKHTVGFYDGSTYGTNFGACFEVYKRVIQGGDDYLLPDDSVDPESLANLCEGQDGVASFLLRAAWVLKAYRSYVFSSIMDIRSIGMTQLSQELGEYLEKKPPVRGPLLSYAGRFLQAQDITRYIFSADSHASIVGASDDIIGFLAQAGKYTNKETDVIWRSCTASVEADFAKASFGILQHVCEFMDYDQLLYVLGHVKLTPIATLAANTAAADTLAVVLRYLEGASSPEMDQARRLQPLAYCLDLLYAIYDHGRTAAHQPLYHVVFTQVTRYVETFQFDDKIRMIADCLASIRAREPSQDVTAGVEVVAFIITESQLSAEESSSILDLISPTAQIAQYAEFVQNVKSGKDLGIANIQLALIARVRLIVGLLALQSPFDSHQEIEDILFAHLLGPDALDNTARDVAWTEIQTLCHKPNLATVACRLMKYFMEEQVPHLPAEFVTPGLIEQMVREGLRTSPEVRVRDKVLKTLVRVASTGQDQQASGAAAQAVSNLLFAFRQGKDDPTVLAQCQRDWTLQFIDSMCSACPGERLGDDMVVSRVIRSLTLLNHIYHVSKQLSPHAKQIPCRNILVENAVLGPDRLDILAQYARLGASTMGPQKVNLVASAGTTLDKMAAALEQCTGAAHNRIIVAGKLWDPETNGQYTLDELGLSKAASVIVSPRYTFSSNVGAVFECVNPVEQALAERYDSLEQYMLQGPSSIQVSFYNFLTAMKPSMQARSRVTNPSATAADLFPSDRLGETIYSIFVLCRHLEDHARLGVVDTDFVLRSTRLIVALFMDSSRNMDFCLVGNIAEAMCKFLQEKPSSELPLRYFEDPTGFSARMANIITNALQGACSPDSVQASLAAVQKLYGALTDAFRADAAVWTSFTEHTLVGPLHAQILLDGGAVVSSAVADAIKLFCSDGKAPANASERYWQILSEVALGPALQKPSCAGECFNLATEVLSRNASLRADEPGIRALVDRVLSKIWKYQHTEAPNLPLSDKGLTGLLRMLQCAVTMLKAFKKPLLLDELPIRLFDYFLFPDPDDQLPLIHSESRGLVIEVIKTGCESAADFQDITQRVVRAISSDDTNPKMAFPGTESFLRDPKTCTGLTNLGMTCYMNSLVQQLYANLAFRKFIFDVPVVNLTRQIILKQVKDLFLAMQEGTQIAVNTIPLCQVLSINTSSMEDVHDFYTTFLNKLEESMPDEASKKTFGKFYTGRMHEQIKGSCGHVSGPTTPFTEIAATVKNKASLEASMSEFVQGEPMMGSNQYRCSTCSAPDGRLVDAMKRTCLIDVPDNLTFCLKRGDWDPMLGYQSKINDRFEFPELLDMSKYTQEYLEHGEGSVEPDMFELVGVIVHLGSLQAGHYWSYVRLGGTQHWMQVEDARAHLVDGGFDSIQDECFGSRMPNGYFKTTNGYVVFYRRQNAVRDESLLILRPNSSSSEASSYPPKVAVPTDLAQPVARENNWRYKVANLYSDQMGRFLEWLIDVFPICDAGLDGARSARSSDAGSESRAMSDIEPSNKGGDAVMADSPLDSRAPTKYAMDSPATSEHLASLAALCSKYLMHLVMRDDKSHQRKLDAACQCIYAAISRHGAVLARLILDDMVEDGQYLPLMWTSHNALHRAAIANVIERLLFVIREDAAAHYAFLQRIMHKHITQDPNEEYYPVDYWRFASRIACLGSDAVLLLLDLGYLERVSNTIVTAHRPVETTGMVDLIYHILSEHVNLFDESELSPPDGPRHVLDGAICLRETEWEILTRRTPRQGRELWCLGHRALLTSLPLPMHQWQLWAPGRLVGLLASKNACALFADIIADSLAYWYDNDEDHLLGMLAMTLHYCRSQADSGNLSILLQRLGTNLKMWNPYWVDSLTFFDYMVPIAHEAAVDSTVEWTLEFLIRGSKSVRRKTKAWLETHMYTEPQPAAAVTSACVAATRKMAMDALPWLRQLRNSGNSKSHCTEVLESMAMAGQWLVDLRDTVRALTSAERATLDKRLQIELDESRATPNTIRLMQEEAEGWPGDIVLPTIDAQETVEVSDEFEDDDEFSDEQDYDDAD</sequence>